<dbReference type="AlphaFoldDB" id="A0A087GAN0"/>
<proteinExistence type="predicted"/>
<feature type="transmembrane region" description="Helical" evidence="2">
    <location>
        <begin position="334"/>
        <end position="356"/>
    </location>
</feature>
<sequence length="361" mass="40400">MKSLSPTSPLLEPDPLPPETSQPPKPPDPPDPPDTSPLERPTFDLMNLSRVTSSPTNPDLHGTRSDSPTNDMSDDDPFSSSLAAKVGSAATNLDLDLRIVFYGLGPSFQMQIIGPSTNIISQPSLKSHESHSLTIWPRSDFLNLYAILLTMSPNCIDERTVVGFMPRVVSSSFIFTILKLKLRVPILFQRSKSKLSQPSLEELIVHSTSHFRVIRFELLDVATNSLHRLMLKLSSRTPYSEHPRPNVKYRHSRPSSTEFVHGSRASSELLLPVNKLRPSKTAFCDRSPTLTTRCINVGPHFDYLLLLHAFVLRIRGKLSHRLFHDIEKAPPLHVFIFLCIAVFLLTISPSSLAPAVNRFKF</sequence>
<evidence type="ECO:0000313" key="3">
    <source>
        <dbReference type="EMBL" id="KFK26932.1"/>
    </source>
</evidence>
<keyword evidence="2" id="KW-1133">Transmembrane helix</keyword>
<dbReference type="Proteomes" id="UP000029120">
    <property type="component" value="Chromosome 8"/>
</dbReference>
<keyword evidence="2" id="KW-0472">Membrane</keyword>
<dbReference type="EMBL" id="CM002876">
    <property type="protein sequence ID" value="KFK26932.1"/>
    <property type="molecule type" value="Genomic_DNA"/>
</dbReference>
<name>A0A087GAN0_ARAAL</name>
<gene>
    <name evidence="3" type="ordered locus">AALP_Aa8g311900</name>
</gene>
<keyword evidence="4" id="KW-1185">Reference proteome</keyword>
<feature type="compositionally biased region" description="Pro residues" evidence="1">
    <location>
        <begin position="12"/>
        <end position="35"/>
    </location>
</feature>
<evidence type="ECO:0000256" key="2">
    <source>
        <dbReference type="SAM" id="Phobius"/>
    </source>
</evidence>
<organism evidence="3 4">
    <name type="scientific">Arabis alpina</name>
    <name type="common">Alpine rock-cress</name>
    <dbReference type="NCBI Taxonomy" id="50452"/>
    <lineage>
        <taxon>Eukaryota</taxon>
        <taxon>Viridiplantae</taxon>
        <taxon>Streptophyta</taxon>
        <taxon>Embryophyta</taxon>
        <taxon>Tracheophyta</taxon>
        <taxon>Spermatophyta</taxon>
        <taxon>Magnoliopsida</taxon>
        <taxon>eudicotyledons</taxon>
        <taxon>Gunneridae</taxon>
        <taxon>Pentapetalae</taxon>
        <taxon>rosids</taxon>
        <taxon>malvids</taxon>
        <taxon>Brassicales</taxon>
        <taxon>Brassicaceae</taxon>
        <taxon>Arabideae</taxon>
        <taxon>Arabis</taxon>
    </lineage>
</organism>
<keyword evidence="2" id="KW-0812">Transmembrane</keyword>
<evidence type="ECO:0000313" key="4">
    <source>
        <dbReference type="Proteomes" id="UP000029120"/>
    </source>
</evidence>
<feature type="compositionally biased region" description="Low complexity" evidence="1">
    <location>
        <begin position="1"/>
        <end position="11"/>
    </location>
</feature>
<reference evidence="4" key="1">
    <citation type="journal article" date="2015" name="Nat. Plants">
        <title>Genome expansion of Arabis alpina linked with retrotransposition and reduced symmetric DNA methylation.</title>
        <authorList>
            <person name="Willing E.M."/>
            <person name="Rawat V."/>
            <person name="Mandakova T."/>
            <person name="Maumus F."/>
            <person name="James G.V."/>
            <person name="Nordstroem K.J."/>
            <person name="Becker C."/>
            <person name="Warthmann N."/>
            <person name="Chica C."/>
            <person name="Szarzynska B."/>
            <person name="Zytnicki M."/>
            <person name="Albani M.C."/>
            <person name="Kiefer C."/>
            <person name="Bergonzi S."/>
            <person name="Castaings L."/>
            <person name="Mateos J.L."/>
            <person name="Berns M.C."/>
            <person name="Bujdoso N."/>
            <person name="Piofczyk T."/>
            <person name="de Lorenzo L."/>
            <person name="Barrero-Sicilia C."/>
            <person name="Mateos I."/>
            <person name="Piednoel M."/>
            <person name="Hagmann J."/>
            <person name="Chen-Min-Tao R."/>
            <person name="Iglesias-Fernandez R."/>
            <person name="Schuster S.C."/>
            <person name="Alonso-Blanco C."/>
            <person name="Roudier F."/>
            <person name="Carbonero P."/>
            <person name="Paz-Ares J."/>
            <person name="Davis S.J."/>
            <person name="Pecinka A."/>
            <person name="Quesneville H."/>
            <person name="Colot V."/>
            <person name="Lysak M.A."/>
            <person name="Weigel D."/>
            <person name="Coupland G."/>
            <person name="Schneeberger K."/>
        </authorList>
    </citation>
    <scope>NUCLEOTIDE SEQUENCE [LARGE SCALE GENOMIC DNA]</scope>
    <source>
        <strain evidence="4">cv. Pajares</strain>
    </source>
</reference>
<evidence type="ECO:0000256" key="1">
    <source>
        <dbReference type="SAM" id="MobiDB-lite"/>
    </source>
</evidence>
<feature type="region of interest" description="Disordered" evidence="1">
    <location>
        <begin position="1"/>
        <end position="78"/>
    </location>
</feature>
<dbReference type="Gramene" id="KFK26932">
    <property type="protein sequence ID" value="KFK26932"/>
    <property type="gene ID" value="AALP_AA8G311900"/>
</dbReference>
<protein>
    <submittedName>
        <fullName evidence="3">Uncharacterized protein</fullName>
    </submittedName>
</protein>
<accession>A0A087GAN0</accession>